<proteinExistence type="predicted"/>
<dbReference type="GO" id="GO:0008237">
    <property type="term" value="F:metallopeptidase activity"/>
    <property type="evidence" value="ECO:0007669"/>
    <property type="project" value="UniProtKB-KW"/>
</dbReference>
<feature type="transmembrane region" description="Helical" evidence="1">
    <location>
        <begin position="288"/>
        <end position="312"/>
    </location>
</feature>
<name>A0A934S8V2_9BACT</name>
<dbReference type="AlphaFoldDB" id="A0A934S8V2"/>
<gene>
    <name evidence="3" type="ORF">JIN85_05290</name>
</gene>
<keyword evidence="1" id="KW-0472">Membrane</keyword>
<feature type="transmembrane region" description="Helical" evidence="1">
    <location>
        <begin position="7"/>
        <end position="26"/>
    </location>
</feature>
<protein>
    <submittedName>
        <fullName evidence="3">CPBP family intramembrane metalloprotease</fullName>
    </submittedName>
</protein>
<keyword evidence="1" id="KW-1133">Transmembrane helix</keyword>
<evidence type="ECO:0000313" key="4">
    <source>
        <dbReference type="Proteomes" id="UP000603141"/>
    </source>
</evidence>
<reference evidence="3" key="1">
    <citation type="submission" date="2021-01" db="EMBL/GenBank/DDBJ databases">
        <title>Modified the classification status of verrucomicrobia.</title>
        <authorList>
            <person name="Feng X."/>
        </authorList>
    </citation>
    <scope>NUCLEOTIDE SEQUENCE</scope>
    <source>
        <strain evidence="3">KCTC 22041</strain>
    </source>
</reference>
<dbReference type="InterPro" id="IPR003675">
    <property type="entry name" value="Rce1/LyrA-like_dom"/>
</dbReference>
<keyword evidence="1" id="KW-0812">Transmembrane</keyword>
<dbReference type="PANTHER" id="PTHR43592">
    <property type="entry name" value="CAAX AMINO TERMINAL PROTEASE"/>
    <property type="match status" value="1"/>
</dbReference>
<organism evidence="3 4">
    <name type="scientific">Luteolibacter pohnpeiensis</name>
    <dbReference type="NCBI Taxonomy" id="454153"/>
    <lineage>
        <taxon>Bacteria</taxon>
        <taxon>Pseudomonadati</taxon>
        <taxon>Verrucomicrobiota</taxon>
        <taxon>Verrucomicrobiia</taxon>
        <taxon>Verrucomicrobiales</taxon>
        <taxon>Verrucomicrobiaceae</taxon>
        <taxon>Luteolibacter</taxon>
    </lineage>
</organism>
<dbReference type="Proteomes" id="UP000603141">
    <property type="component" value="Unassembled WGS sequence"/>
</dbReference>
<evidence type="ECO:0000256" key="1">
    <source>
        <dbReference type="SAM" id="Phobius"/>
    </source>
</evidence>
<feature type="transmembrane region" description="Helical" evidence="1">
    <location>
        <begin position="125"/>
        <end position="145"/>
    </location>
</feature>
<feature type="domain" description="CAAX prenyl protease 2/Lysostaphin resistance protein A-like" evidence="2">
    <location>
        <begin position="213"/>
        <end position="301"/>
    </location>
</feature>
<feature type="transmembrane region" description="Helical" evidence="1">
    <location>
        <begin position="157"/>
        <end position="181"/>
    </location>
</feature>
<feature type="transmembrane region" description="Helical" evidence="1">
    <location>
        <begin position="249"/>
        <end position="282"/>
    </location>
</feature>
<dbReference type="EMBL" id="JAENIJ010000006">
    <property type="protein sequence ID" value="MBK1881817.1"/>
    <property type="molecule type" value="Genomic_DNA"/>
</dbReference>
<feature type="transmembrane region" description="Helical" evidence="1">
    <location>
        <begin position="212"/>
        <end position="237"/>
    </location>
</feature>
<keyword evidence="3" id="KW-0378">Hydrolase</keyword>
<dbReference type="PANTHER" id="PTHR43592:SF15">
    <property type="entry name" value="CAAX AMINO TERMINAL PROTEASE FAMILY PROTEIN"/>
    <property type="match status" value="1"/>
</dbReference>
<keyword evidence="3" id="KW-0645">Protease</keyword>
<keyword evidence="3" id="KW-0482">Metalloprotease</keyword>
<accession>A0A934S8V2</accession>
<dbReference type="GO" id="GO:0080120">
    <property type="term" value="P:CAAX-box protein maturation"/>
    <property type="evidence" value="ECO:0007669"/>
    <property type="project" value="UniProtKB-ARBA"/>
</dbReference>
<evidence type="ECO:0000259" key="2">
    <source>
        <dbReference type="Pfam" id="PF02517"/>
    </source>
</evidence>
<comment type="caution">
    <text evidence="3">The sequence shown here is derived from an EMBL/GenBank/DDBJ whole genome shotgun (WGS) entry which is preliminary data.</text>
</comment>
<dbReference type="Pfam" id="PF02517">
    <property type="entry name" value="Rce1-like"/>
    <property type="match status" value="1"/>
</dbReference>
<keyword evidence="4" id="KW-1185">Reference proteome</keyword>
<evidence type="ECO:0000313" key="3">
    <source>
        <dbReference type="EMBL" id="MBK1881817.1"/>
    </source>
</evidence>
<sequence length="318" mass="35300">MSDPTELTLWLSFLFALGLFAVTSYARYLTKRGQNADLAGSTTVSEQEADISLALPATEELIEDPYISPLKEDSPEPAEKVPSHFYRPLDFLWMGFIFCIFCLLSVSTARATGNSHGAKIDIPTILISCGFQLFLATVTTFMVFPRMRPTRWLGLRWAHWPMVFLIAPFTVGVLLVLTYILQVAGYQQWMEQLHVQQTQETVKMLQNSDDTVALALMALTAVFVAPVCEELVFRGYLYPAAKRFAGRWVAGFCVALVFAAAHGSLAALAPLFLVGVALVVVYETTGSIWAPMATHMCFNALTVIAQIALRYFHIDLPK</sequence>
<dbReference type="GO" id="GO:0004175">
    <property type="term" value="F:endopeptidase activity"/>
    <property type="evidence" value="ECO:0007669"/>
    <property type="project" value="UniProtKB-ARBA"/>
</dbReference>
<feature type="transmembrane region" description="Helical" evidence="1">
    <location>
        <begin position="91"/>
        <end position="113"/>
    </location>
</feature>
<dbReference type="RefSeq" id="WP_200268349.1">
    <property type="nucleotide sequence ID" value="NZ_JAENIJ010000006.1"/>
</dbReference>